<dbReference type="FunFam" id="1.10.10.790:FF:000002">
    <property type="entry name" value="Splicing factor 3A subunit 1"/>
    <property type="match status" value="1"/>
</dbReference>
<dbReference type="STRING" id="7739.C4A0X1"/>
<dbReference type="SUPFAM" id="SSF109905">
    <property type="entry name" value="Surp module (SWAP domain)"/>
    <property type="match status" value="1"/>
</dbReference>
<dbReference type="GO" id="GO:0003723">
    <property type="term" value="F:RNA binding"/>
    <property type="evidence" value="ECO:0007669"/>
    <property type="project" value="InterPro"/>
</dbReference>
<feature type="domain" description="SURP motif" evidence="1">
    <location>
        <begin position="70"/>
        <end position="111"/>
    </location>
</feature>
<sequence length="111" mass="12481">MGSRPRGRSRLRFKDTVKWHLGLAGIGRQKLETLASDRAGWGIVPNEQPPPEPKKPTVGIIYPPPEVRNIVDKTASFVARNGPEFESRIRQNEINNPKFNFLNPSKIVIIA</sequence>
<dbReference type="InterPro" id="IPR035967">
    <property type="entry name" value="SWAP/Surp_sf"/>
</dbReference>
<dbReference type="InterPro" id="IPR000061">
    <property type="entry name" value="Surp"/>
</dbReference>
<dbReference type="AlphaFoldDB" id="C4A0X1"/>
<evidence type="ECO:0000313" key="2">
    <source>
        <dbReference type="EMBL" id="EEN41560.1"/>
    </source>
</evidence>
<dbReference type="PANTHER" id="PTHR15316:SF1">
    <property type="entry name" value="SPLICING FACTOR 3A SUBUNIT 1"/>
    <property type="match status" value="1"/>
</dbReference>
<name>C4A0X1_BRAFL</name>
<proteinExistence type="predicted"/>
<dbReference type="PANTHER" id="PTHR15316">
    <property type="entry name" value="SPLICEOSOME ASSOCIATED PROTEIN 114/SWAP SPLICING FACTOR-RELATED"/>
    <property type="match status" value="1"/>
</dbReference>
<dbReference type="Pfam" id="PF01805">
    <property type="entry name" value="Surp"/>
    <property type="match status" value="1"/>
</dbReference>
<accession>C4A0X1</accession>
<dbReference type="SMART" id="SM00648">
    <property type="entry name" value="SWAP"/>
    <property type="match status" value="1"/>
</dbReference>
<dbReference type="PROSITE" id="PS50128">
    <property type="entry name" value="SURP"/>
    <property type="match status" value="1"/>
</dbReference>
<evidence type="ECO:0000259" key="1">
    <source>
        <dbReference type="PROSITE" id="PS50128"/>
    </source>
</evidence>
<protein>
    <recommendedName>
        <fullName evidence="1">SURP motif domain-containing protein</fullName>
    </recommendedName>
</protein>
<dbReference type="GO" id="GO:0045292">
    <property type="term" value="P:mRNA cis splicing, via spliceosome"/>
    <property type="evidence" value="ECO:0007669"/>
    <property type="project" value="InterPro"/>
</dbReference>
<gene>
    <name evidence="2" type="ORF">BRAFLDRAFT_90869</name>
</gene>
<organism>
    <name type="scientific">Branchiostoma floridae</name>
    <name type="common">Florida lancelet</name>
    <name type="synonym">Amphioxus</name>
    <dbReference type="NCBI Taxonomy" id="7739"/>
    <lineage>
        <taxon>Eukaryota</taxon>
        <taxon>Metazoa</taxon>
        <taxon>Chordata</taxon>
        <taxon>Cephalochordata</taxon>
        <taxon>Leptocardii</taxon>
        <taxon>Amphioxiformes</taxon>
        <taxon>Branchiostomatidae</taxon>
        <taxon>Branchiostoma</taxon>
    </lineage>
</organism>
<dbReference type="EMBL" id="GG666835">
    <property type="protein sequence ID" value="EEN41560.1"/>
    <property type="molecule type" value="Genomic_DNA"/>
</dbReference>
<dbReference type="Gene3D" id="1.10.10.790">
    <property type="entry name" value="Surp module"/>
    <property type="match status" value="1"/>
</dbReference>
<dbReference type="eggNOG" id="KOG0007">
    <property type="taxonomic scope" value="Eukaryota"/>
</dbReference>
<dbReference type="InterPro" id="IPR045146">
    <property type="entry name" value="SF3A1"/>
</dbReference>
<reference evidence="2" key="1">
    <citation type="journal article" date="2008" name="Nature">
        <title>The amphioxus genome and the evolution of the chordate karyotype.</title>
        <authorList>
            <consortium name="US DOE Joint Genome Institute (JGI-PGF)"/>
            <person name="Putnam N.H."/>
            <person name="Butts T."/>
            <person name="Ferrier D.E.K."/>
            <person name="Furlong R.F."/>
            <person name="Hellsten U."/>
            <person name="Kawashima T."/>
            <person name="Robinson-Rechavi M."/>
            <person name="Shoguchi E."/>
            <person name="Terry A."/>
            <person name="Yu J.-K."/>
            <person name="Benito-Gutierrez E.L."/>
            <person name="Dubchak I."/>
            <person name="Garcia-Fernandez J."/>
            <person name="Gibson-Brown J.J."/>
            <person name="Grigoriev I.V."/>
            <person name="Horton A.C."/>
            <person name="de Jong P.J."/>
            <person name="Jurka J."/>
            <person name="Kapitonov V.V."/>
            <person name="Kohara Y."/>
            <person name="Kuroki Y."/>
            <person name="Lindquist E."/>
            <person name="Lucas S."/>
            <person name="Osoegawa K."/>
            <person name="Pennacchio L.A."/>
            <person name="Salamov A.A."/>
            <person name="Satou Y."/>
            <person name="Sauka-Spengler T."/>
            <person name="Schmutz J."/>
            <person name="Shin-I T."/>
            <person name="Toyoda A."/>
            <person name="Bronner-Fraser M."/>
            <person name="Fujiyama A."/>
            <person name="Holland L.Z."/>
            <person name="Holland P.W.H."/>
            <person name="Satoh N."/>
            <person name="Rokhsar D.S."/>
        </authorList>
    </citation>
    <scope>NUCLEOTIDE SEQUENCE [LARGE SCALE GENOMIC DNA]</scope>
    <source>
        <strain evidence="2">S238N-H82</strain>
        <tissue evidence="2">Testes</tissue>
    </source>
</reference>
<dbReference type="InParanoid" id="C4A0X1"/>